<dbReference type="SUPFAM" id="SSF48371">
    <property type="entry name" value="ARM repeat"/>
    <property type="match status" value="1"/>
</dbReference>
<reference evidence="1 2" key="2">
    <citation type="journal article" date="2010" name="Stand. Genomic Sci.">
        <title>Complete genome sequence of Nakamurella multipartita type strain (Y-104).</title>
        <authorList>
            <person name="Tice H."/>
            <person name="Mayilraj S."/>
            <person name="Sims D."/>
            <person name="Lapidus A."/>
            <person name="Nolan M."/>
            <person name="Lucas S."/>
            <person name="Glavina Del Rio T."/>
            <person name="Copeland A."/>
            <person name="Cheng J.F."/>
            <person name="Meincke L."/>
            <person name="Bruce D."/>
            <person name="Goodwin L."/>
            <person name="Pitluck S."/>
            <person name="Ivanova N."/>
            <person name="Mavromatis K."/>
            <person name="Ovchinnikova G."/>
            <person name="Pati A."/>
            <person name="Chen A."/>
            <person name="Palaniappan K."/>
            <person name="Land M."/>
            <person name="Hauser L."/>
            <person name="Chang Y.J."/>
            <person name="Jeffries C.D."/>
            <person name="Detter J.C."/>
            <person name="Brettin T."/>
            <person name="Rohde M."/>
            <person name="Goker M."/>
            <person name="Bristow J."/>
            <person name="Eisen J.A."/>
            <person name="Markowitz V."/>
            <person name="Hugenholtz P."/>
            <person name="Kyrpides N.C."/>
            <person name="Klenk H.P."/>
            <person name="Chen F."/>
        </authorList>
    </citation>
    <scope>NUCLEOTIDE SEQUENCE [LARGE SCALE GENOMIC DNA]</scope>
    <source>
        <strain evidence="2">ATCC 700099 / DSM 44233 / CIP 104796 / JCM 9543 / NBRC 105858 / Y-104</strain>
    </source>
</reference>
<name>C8XG35_NAKMY</name>
<evidence type="ECO:0000313" key="2">
    <source>
        <dbReference type="Proteomes" id="UP000002218"/>
    </source>
</evidence>
<dbReference type="AlphaFoldDB" id="C8XG35"/>
<dbReference type="InterPro" id="IPR011989">
    <property type="entry name" value="ARM-like"/>
</dbReference>
<sequence>MLGSAHGNGFSRQVLIFDACANYVEEMSYDTGLPPGGFGKLHPRPVPHFVYYATDLGQVAAYNRLQGRSEFSTAVFDWLDQQPAEPFLPDLDTLFTKVDAIFAQRATNGQYTQRPVALQVKPFHGIERQHTHRAVVDVRVKSSDLLGTDIARAVRAADHLAGTPELDVSALLNVDRTSNARWRIARTLLATVPDRSGPPLLKRIMACEVSGPTWGQASNAAGLLSPTHRPLLENDLTETLEGWHVERIRHVITALGRIGATSRAERVEEAAEHYIDKLGSYAAEALARMFQASVAKGSISDADPESALRTLGDFLTRHPDYVRDVYSIFSTLTPKHADPLLKHWLPSENTDLVSLAADALGRMRIRRACKALADRASTLPAKNAAPLLYAIGRIGGREAVELLRTRSLLPQYGRAASEGLALSAEYVEDDFDILSNELIDTTSVYTWAVYRALGIRPDLGSDELLRRGLQDKHGFDRGVTALALARREGKAVLNTVKVASDQAADPIESIMTALAVRRLDDTIATRSMINDRLARHVDTVLMLDDIPFNDVVNELEFGGDPGLTDLAHALRWLAAAPS</sequence>
<dbReference type="InterPro" id="IPR016024">
    <property type="entry name" value="ARM-type_fold"/>
</dbReference>
<dbReference type="Proteomes" id="UP000002218">
    <property type="component" value="Chromosome"/>
</dbReference>
<accession>C8XG35</accession>
<dbReference type="eggNOG" id="COG1413">
    <property type="taxonomic scope" value="Bacteria"/>
</dbReference>
<dbReference type="HOGENOM" id="CLU_471610_0_0_11"/>
<evidence type="ECO:0000313" key="1">
    <source>
        <dbReference type="EMBL" id="ACV80037.1"/>
    </source>
</evidence>
<reference evidence="2" key="1">
    <citation type="submission" date="2009-09" db="EMBL/GenBank/DDBJ databases">
        <title>The complete genome of Nakamurella multipartita DSM 44233.</title>
        <authorList>
            <consortium name="US DOE Joint Genome Institute (JGI-PGF)"/>
            <person name="Lucas S."/>
            <person name="Copeland A."/>
            <person name="Lapidus A."/>
            <person name="Glavina del Rio T."/>
            <person name="Dalin E."/>
            <person name="Tice H."/>
            <person name="Bruce D."/>
            <person name="Goodwin L."/>
            <person name="Pitluck S."/>
            <person name="Kyrpides N."/>
            <person name="Mavromatis K."/>
            <person name="Ivanova N."/>
            <person name="Ovchinnikova G."/>
            <person name="Sims D."/>
            <person name="Meincke L."/>
            <person name="Brettin T."/>
            <person name="Detter J.C."/>
            <person name="Han C."/>
            <person name="Larimer F."/>
            <person name="Land M."/>
            <person name="Hauser L."/>
            <person name="Markowitz V."/>
            <person name="Cheng J.-F."/>
            <person name="Hugenholtz P."/>
            <person name="Woyke T."/>
            <person name="Wu D."/>
            <person name="Klenk H.-P."/>
            <person name="Eisen J.A."/>
        </authorList>
    </citation>
    <scope>NUCLEOTIDE SEQUENCE [LARGE SCALE GENOMIC DNA]</scope>
    <source>
        <strain evidence="2">ATCC 700099 / DSM 44233 / CIP 104796 / JCM 9543 / NBRC 105858 / Y-104</strain>
    </source>
</reference>
<dbReference type="KEGG" id="nml:Namu_3736"/>
<keyword evidence="2" id="KW-1185">Reference proteome</keyword>
<dbReference type="EMBL" id="CP001737">
    <property type="protein sequence ID" value="ACV80037.1"/>
    <property type="molecule type" value="Genomic_DNA"/>
</dbReference>
<proteinExistence type="predicted"/>
<gene>
    <name evidence="1" type="ordered locus">Namu_3736</name>
</gene>
<dbReference type="InParanoid" id="C8XG35"/>
<dbReference type="Gene3D" id="1.25.10.10">
    <property type="entry name" value="Leucine-rich Repeat Variant"/>
    <property type="match status" value="1"/>
</dbReference>
<organism evidence="1 2">
    <name type="scientific">Nakamurella multipartita (strain ATCC 700099 / DSM 44233 / CIP 104796 / JCM 9543 / NBRC 105858 / Y-104)</name>
    <name type="common">Microsphaera multipartita</name>
    <dbReference type="NCBI Taxonomy" id="479431"/>
    <lineage>
        <taxon>Bacteria</taxon>
        <taxon>Bacillati</taxon>
        <taxon>Actinomycetota</taxon>
        <taxon>Actinomycetes</taxon>
        <taxon>Nakamurellales</taxon>
        <taxon>Nakamurellaceae</taxon>
        <taxon>Nakamurella</taxon>
    </lineage>
</organism>
<protein>
    <submittedName>
        <fullName evidence="1">Uncharacterized protein</fullName>
    </submittedName>
</protein>